<dbReference type="InterPro" id="IPR042214">
    <property type="entry name" value="TruD_catalytic"/>
</dbReference>
<dbReference type="PIRSF" id="PIRSF037016">
    <property type="entry name" value="Pseudouridin_synth_euk_prd"/>
    <property type="match status" value="1"/>
</dbReference>
<dbReference type="GO" id="GO:0003723">
    <property type="term" value="F:RNA binding"/>
    <property type="evidence" value="ECO:0007669"/>
    <property type="project" value="InterPro"/>
</dbReference>
<dbReference type="InterPro" id="IPR020103">
    <property type="entry name" value="PsdUridine_synth_cat_dom_sf"/>
</dbReference>
<evidence type="ECO:0000256" key="2">
    <source>
        <dbReference type="ARBA" id="ARBA00022694"/>
    </source>
</evidence>
<dbReference type="NCBIfam" id="TIGR00094">
    <property type="entry name" value="tRNA_TruD_broad"/>
    <property type="match status" value="1"/>
</dbReference>
<evidence type="ECO:0000259" key="5">
    <source>
        <dbReference type="PROSITE" id="PS50984"/>
    </source>
</evidence>
<dbReference type="GO" id="GO:0031119">
    <property type="term" value="P:tRNA pseudouridine synthesis"/>
    <property type="evidence" value="ECO:0007669"/>
    <property type="project" value="UniProtKB-UniRule"/>
</dbReference>
<keyword evidence="7" id="KW-1185">Reference proteome</keyword>
<dbReference type="Proteomes" id="UP001302662">
    <property type="component" value="Chromosome"/>
</dbReference>
<dbReference type="AlphaFoldDB" id="A0AA96VA33"/>
<dbReference type="HAMAP" id="MF_01082">
    <property type="entry name" value="TruD"/>
    <property type="match status" value="1"/>
</dbReference>
<comment type="catalytic activity">
    <reaction evidence="4">
        <text>uridine(13) in tRNA = pseudouridine(13) in tRNA</text>
        <dbReference type="Rhea" id="RHEA:42540"/>
        <dbReference type="Rhea" id="RHEA-COMP:10105"/>
        <dbReference type="Rhea" id="RHEA-COMP:10106"/>
        <dbReference type="ChEBI" id="CHEBI:65314"/>
        <dbReference type="ChEBI" id="CHEBI:65315"/>
        <dbReference type="EC" id="5.4.99.27"/>
    </reaction>
</comment>
<accession>A0AA96VA33</accession>
<comment type="function">
    <text evidence="4">Could be responsible for synthesis of pseudouridine from uracil-13 in transfer RNAs.</text>
</comment>
<proteinExistence type="inferred from homology"/>
<feature type="active site" description="Nucleophile" evidence="4">
    <location>
        <position position="116"/>
    </location>
</feature>
<evidence type="ECO:0000256" key="4">
    <source>
        <dbReference type="HAMAP-Rule" id="MF_01082"/>
    </source>
</evidence>
<dbReference type="Gene3D" id="3.30.70.3160">
    <property type="match status" value="1"/>
</dbReference>
<keyword evidence="2 4" id="KW-0819">tRNA processing</keyword>
<keyword evidence="3 4" id="KW-0413">Isomerase</keyword>
<gene>
    <name evidence="4 6" type="primary">truD</name>
    <name evidence="6" type="ORF">MmiEs2_07160</name>
</gene>
<evidence type="ECO:0000256" key="3">
    <source>
        <dbReference type="ARBA" id="ARBA00023235"/>
    </source>
</evidence>
<dbReference type="GO" id="GO:0160150">
    <property type="term" value="F:tRNA pseudouridine(13) synthase activity"/>
    <property type="evidence" value="ECO:0007669"/>
    <property type="project" value="UniProtKB-EC"/>
</dbReference>
<comment type="similarity">
    <text evidence="1 4">Belongs to the pseudouridine synthase TruD family.</text>
</comment>
<dbReference type="EMBL" id="CP131062">
    <property type="protein sequence ID" value="WNY28525.1"/>
    <property type="molecule type" value="Genomic_DNA"/>
</dbReference>
<dbReference type="KEGG" id="mees:MmiEs2_07160"/>
<dbReference type="EC" id="5.4.99.27" evidence="4"/>
<name>A0AA96VA33_9EURY</name>
<evidence type="ECO:0000313" key="7">
    <source>
        <dbReference type="Proteomes" id="UP001302662"/>
    </source>
</evidence>
<dbReference type="InterPro" id="IPR011760">
    <property type="entry name" value="PsdUridine_synth_TruD_insert"/>
</dbReference>
<dbReference type="PANTHER" id="PTHR13326:SF21">
    <property type="entry name" value="PSEUDOURIDYLATE SYNTHASE PUS7L"/>
    <property type="match status" value="1"/>
</dbReference>
<evidence type="ECO:0000256" key="1">
    <source>
        <dbReference type="ARBA" id="ARBA00007953"/>
    </source>
</evidence>
<reference evidence="6 7" key="1">
    <citation type="submission" date="2023-07" db="EMBL/GenBank/DDBJ databases">
        <title>Closed genome sequence of Methanimicrococcus sp. Es2.</title>
        <authorList>
            <person name="Protasov E."/>
            <person name="Platt K."/>
            <person name="Reeh H."/>
            <person name="Poehlein A."/>
            <person name="Daniel R."/>
            <person name="Brune A."/>
        </authorList>
    </citation>
    <scope>NUCLEOTIDE SEQUENCE [LARGE SCALE GENOMIC DNA]</scope>
    <source>
        <strain evidence="6 7">Es2</strain>
    </source>
</reference>
<dbReference type="Gene3D" id="3.30.2350.20">
    <property type="entry name" value="TruD, catalytic domain"/>
    <property type="match status" value="1"/>
</dbReference>
<dbReference type="PANTHER" id="PTHR13326">
    <property type="entry name" value="TRNA PSEUDOURIDINE SYNTHASE D"/>
    <property type="match status" value="1"/>
</dbReference>
<protein>
    <recommendedName>
        <fullName evidence="4">Probable tRNA pseudouridine synthase D</fullName>
        <ecNumber evidence="4">5.4.99.27</ecNumber>
    </recommendedName>
    <alternativeName>
        <fullName evidence="4">tRNA pseudouridine(13) synthase</fullName>
    </alternativeName>
    <alternativeName>
        <fullName evidence="4">tRNA pseudouridylate synthase D</fullName>
    </alternativeName>
    <alternativeName>
        <fullName evidence="4">tRNA-uridine isomerase D</fullName>
    </alternativeName>
</protein>
<organism evidence="6 7">
    <name type="scientific">Methanimicrococcus stummii</name>
    <dbReference type="NCBI Taxonomy" id="3028294"/>
    <lineage>
        <taxon>Archaea</taxon>
        <taxon>Methanobacteriati</taxon>
        <taxon>Methanobacteriota</taxon>
        <taxon>Stenosarchaea group</taxon>
        <taxon>Methanomicrobia</taxon>
        <taxon>Methanosarcinales</taxon>
        <taxon>Methanosarcinaceae</taxon>
        <taxon>Methanimicrococcus</taxon>
    </lineage>
</organism>
<evidence type="ECO:0000313" key="6">
    <source>
        <dbReference type="EMBL" id="WNY28525.1"/>
    </source>
</evidence>
<dbReference type="PROSITE" id="PS50984">
    <property type="entry name" value="TRUD"/>
    <property type="match status" value="1"/>
</dbReference>
<dbReference type="FunFam" id="3.30.70.3160:FF:000001">
    <property type="entry name" value="Probable tRNA pseudouridine synthase D"/>
    <property type="match status" value="1"/>
</dbReference>
<dbReference type="Gene3D" id="1.10.1510.30">
    <property type="match status" value="1"/>
</dbReference>
<dbReference type="Pfam" id="PF01142">
    <property type="entry name" value="TruD"/>
    <property type="match status" value="1"/>
</dbReference>
<dbReference type="SUPFAM" id="SSF55120">
    <property type="entry name" value="Pseudouridine synthase"/>
    <property type="match status" value="1"/>
</dbReference>
<feature type="domain" description="TRUD" evidence="5">
    <location>
        <begin position="195"/>
        <end position="420"/>
    </location>
</feature>
<sequence length="468" mass="52637">MRDMTEEQTNISETMDTKMSETTGINVPALENEIGINLYSTTTAGVSGVLRYQPTDFIVREISNYPYEENDVIDKNRKYLMVEVTKENWDTNHFLKAYSSALGISHKRITYAGTKDKRAVTVQKMSLYDVTKEQVENVHLKDVSVRVLGRSQQPIGLGDLEGNQFQIVIRNIDLPEAEAKAAAEKTTADILKAGGVPNFFGIQRFGSRRPVTHHVGEDLLKGDLEKAILRYVSEVYPDEPEETKNVRRYIAETNDFKGGVLQFPDYLGHEKALLNHLIARPGDFKGAFMVLPKNLYTMFIHAYQSWLFNRIICERLKNGLSLNQAVVGDIVCYRAKDKTPDPSRLEKVDEDNIDGINGLLKRGRAFITAPLFGSVTPFADGIPGEIECRLIEETGFTPEDFKMPAFPEVASKGLRKEILLEVEPNVLVAADDLNEGKTKLTLEFKLPKGSYATTVLREYMKTNPLNMS</sequence>
<dbReference type="InterPro" id="IPR001656">
    <property type="entry name" value="PsdUridine_synth_TruD"/>
</dbReference>